<keyword evidence="3" id="KW-1185">Reference proteome</keyword>
<dbReference type="RefSeq" id="WP_277243671.1">
    <property type="nucleotide sequence ID" value="NZ_JAKJLQ010000007.1"/>
</dbReference>
<evidence type="ECO:0000256" key="1">
    <source>
        <dbReference type="SAM" id="MobiDB-lite"/>
    </source>
</evidence>
<gene>
    <name evidence="2" type="ORF">L2299_11810</name>
</gene>
<organism evidence="2 3">
    <name type="scientific">Gordonia hongkongensis</name>
    <dbReference type="NCBI Taxonomy" id="1701090"/>
    <lineage>
        <taxon>Bacteria</taxon>
        <taxon>Bacillati</taxon>
        <taxon>Actinomycetota</taxon>
        <taxon>Actinomycetes</taxon>
        <taxon>Mycobacteriales</taxon>
        <taxon>Gordoniaceae</taxon>
        <taxon>Gordonia</taxon>
    </lineage>
</organism>
<protein>
    <submittedName>
        <fullName evidence="2">Uncharacterized protein</fullName>
    </submittedName>
</protein>
<accession>A0ABT6BUK7</accession>
<proteinExistence type="predicted"/>
<reference evidence="2" key="1">
    <citation type="journal article" date="2022" name="Data Brief">
        <title>Draft genome sequence data of Gordonia hongkongensis strain EUFUS-Z928 isolated from the octocoral Eunicea fusca.</title>
        <authorList>
            <person name="Sanchez-Suarez J."/>
            <person name="Diaz L."/>
            <person name="Melo-Bolivar J."/>
            <person name="Villamil L."/>
        </authorList>
    </citation>
    <scope>NUCLEOTIDE SEQUENCE</scope>
    <source>
        <strain evidence="2">EUFUS-Z928</strain>
    </source>
</reference>
<dbReference type="EMBL" id="JAKJLQ010000007">
    <property type="protein sequence ID" value="MDF6101742.1"/>
    <property type="molecule type" value="Genomic_DNA"/>
</dbReference>
<evidence type="ECO:0000313" key="3">
    <source>
        <dbReference type="Proteomes" id="UP001152308"/>
    </source>
</evidence>
<feature type="region of interest" description="Disordered" evidence="1">
    <location>
        <begin position="20"/>
        <end position="51"/>
    </location>
</feature>
<evidence type="ECO:0000313" key="2">
    <source>
        <dbReference type="EMBL" id="MDF6101742.1"/>
    </source>
</evidence>
<comment type="caution">
    <text evidence="2">The sequence shown here is derived from an EMBL/GenBank/DDBJ whole genome shotgun (WGS) entry which is preliminary data.</text>
</comment>
<sequence length="68" mass="7656">MSDDYPELWKPVAERRPEPARREVWASTGSGHRFPLTTEPGAPYPVSWGYGPDRKTIDGVLELDQDGD</sequence>
<dbReference type="Proteomes" id="UP001152308">
    <property type="component" value="Unassembled WGS sequence"/>
</dbReference>
<name>A0ABT6BUK7_9ACTN</name>
<reference evidence="2" key="2">
    <citation type="submission" date="2022-01" db="EMBL/GenBank/DDBJ databases">
        <authorList>
            <person name="Sanchez-Suarez J."/>
            <person name="Villamil L."/>
            <person name="Diaz L.E."/>
        </authorList>
    </citation>
    <scope>NUCLEOTIDE SEQUENCE</scope>
    <source>
        <strain evidence="2">EUFUS-Z928</strain>
    </source>
</reference>